<dbReference type="GO" id="GO:0006364">
    <property type="term" value="P:rRNA processing"/>
    <property type="evidence" value="ECO:0007669"/>
    <property type="project" value="UniProtKB-KW"/>
</dbReference>
<evidence type="ECO:0000256" key="2">
    <source>
        <dbReference type="ARBA" id="ARBA00022517"/>
    </source>
</evidence>
<accession>A0A9P0B659</accession>
<organism evidence="10 11">
    <name type="scientific">Brassicogethes aeneus</name>
    <name type="common">Rape pollen beetle</name>
    <name type="synonym">Meligethes aeneus</name>
    <dbReference type="NCBI Taxonomy" id="1431903"/>
    <lineage>
        <taxon>Eukaryota</taxon>
        <taxon>Metazoa</taxon>
        <taxon>Ecdysozoa</taxon>
        <taxon>Arthropoda</taxon>
        <taxon>Hexapoda</taxon>
        <taxon>Insecta</taxon>
        <taxon>Pterygota</taxon>
        <taxon>Neoptera</taxon>
        <taxon>Endopterygota</taxon>
        <taxon>Coleoptera</taxon>
        <taxon>Polyphaga</taxon>
        <taxon>Cucujiformia</taxon>
        <taxon>Nitidulidae</taxon>
        <taxon>Meligethinae</taxon>
        <taxon>Brassicogethes</taxon>
    </lineage>
</organism>
<comment type="similarity">
    <text evidence="6">Belongs to the UTP23/FCF1 family. UTP23 subfamily.</text>
</comment>
<dbReference type="SUPFAM" id="SSF88723">
    <property type="entry name" value="PIN domain-like"/>
    <property type="match status" value="1"/>
</dbReference>
<dbReference type="PANTHER" id="PTHR12416">
    <property type="entry name" value="RRNA-PROCESSING PROTEIN UTP23 HOMOLOG"/>
    <property type="match status" value="1"/>
</dbReference>
<keyword evidence="4" id="KW-0539">Nucleus</keyword>
<dbReference type="FunFam" id="3.40.50.1010:FF:000006">
    <property type="entry name" value="rRNA-processing protein UTP23 homolog"/>
    <property type="match status" value="1"/>
</dbReference>
<dbReference type="InterPro" id="IPR006984">
    <property type="entry name" value="Fcf1/UTP23"/>
</dbReference>
<dbReference type="AlphaFoldDB" id="A0A9P0B659"/>
<feature type="region of interest" description="Disordered" evidence="8">
    <location>
        <begin position="182"/>
        <end position="232"/>
    </location>
</feature>
<comment type="function">
    <text evidence="5">Involved in rRNA-processing and ribosome biogenesis.</text>
</comment>
<dbReference type="Proteomes" id="UP001154078">
    <property type="component" value="Chromosome 5"/>
</dbReference>
<dbReference type="Pfam" id="PF04900">
    <property type="entry name" value="Fcf1"/>
    <property type="match status" value="1"/>
</dbReference>
<evidence type="ECO:0000256" key="6">
    <source>
        <dbReference type="ARBA" id="ARBA00038503"/>
    </source>
</evidence>
<evidence type="ECO:0000256" key="3">
    <source>
        <dbReference type="ARBA" id="ARBA00022552"/>
    </source>
</evidence>
<evidence type="ECO:0000256" key="8">
    <source>
        <dbReference type="SAM" id="MobiDB-lite"/>
    </source>
</evidence>
<dbReference type="Pfam" id="PF24779">
    <property type="entry name" value="UTP23_sensor"/>
    <property type="match status" value="1"/>
</dbReference>
<proteinExistence type="inferred from homology"/>
<dbReference type="EMBL" id="OV121136">
    <property type="protein sequence ID" value="CAH0557420.1"/>
    <property type="molecule type" value="Genomic_DNA"/>
</dbReference>
<comment type="subcellular location">
    <subcellularLocation>
        <location evidence="1">Nucleus</location>
        <location evidence="1">Nucleolus</location>
    </subcellularLocation>
</comment>
<keyword evidence="2" id="KW-0690">Ribosome biogenesis</keyword>
<sequence length="261" mass="29855">MKIKRYKKVNKNINFYINNFGFRQPYQLLVDGTFCFAALNNQVNIADNIPRYLHGETKLLTTQCAVMEMETLGSKLHGALLILKKYGIHKCGHEGKPVAGSKCLLSMLGNHNENHYIICTQDRDLQEKVRNIPGVPLLYLHIKTPNLEQPSEASEKFAKERLSGIGEIEKVAINKLKTEKGLLSQEDKPKKKRKKGPNPLSCKKRKKPGNLQNNNIKKKEGQPEIEKKKRKRIKIPQHVQEALLGLFCWTSFGIYFCCPFL</sequence>
<feature type="compositionally biased region" description="Basic residues" evidence="8">
    <location>
        <begin position="190"/>
        <end position="208"/>
    </location>
</feature>
<name>A0A9P0B659_BRAAE</name>
<keyword evidence="3" id="KW-0698">rRNA processing</keyword>
<evidence type="ECO:0000313" key="10">
    <source>
        <dbReference type="EMBL" id="CAH0557420.1"/>
    </source>
</evidence>
<evidence type="ECO:0000259" key="9">
    <source>
        <dbReference type="Pfam" id="PF24779"/>
    </source>
</evidence>
<evidence type="ECO:0000256" key="7">
    <source>
        <dbReference type="ARBA" id="ARBA00071400"/>
    </source>
</evidence>
<dbReference type="Gene3D" id="3.40.50.1010">
    <property type="entry name" value="5'-nuclease"/>
    <property type="match status" value="1"/>
</dbReference>
<evidence type="ECO:0000256" key="4">
    <source>
        <dbReference type="ARBA" id="ARBA00023242"/>
    </source>
</evidence>
<feature type="compositionally biased region" description="Basic and acidic residues" evidence="8">
    <location>
        <begin position="217"/>
        <end position="227"/>
    </location>
</feature>
<dbReference type="CDD" id="cd09866">
    <property type="entry name" value="PIN_Fcf1-Utp23-H"/>
    <property type="match status" value="1"/>
</dbReference>
<dbReference type="InterPro" id="IPR029060">
    <property type="entry name" value="PIN-like_dom_sf"/>
</dbReference>
<protein>
    <recommendedName>
        <fullName evidence="7">rRNA-processing protein UTP23 homolog</fullName>
    </recommendedName>
</protein>
<dbReference type="OrthoDB" id="25675at2759"/>
<gene>
    <name evidence="10" type="ORF">MELIAE_LOCUS8145</name>
</gene>
<keyword evidence="11" id="KW-1185">Reference proteome</keyword>
<evidence type="ECO:0000313" key="11">
    <source>
        <dbReference type="Proteomes" id="UP001154078"/>
    </source>
</evidence>
<dbReference type="GO" id="GO:0032040">
    <property type="term" value="C:small-subunit processome"/>
    <property type="evidence" value="ECO:0007669"/>
    <property type="project" value="InterPro"/>
</dbReference>
<evidence type="ECO:0000256" key="5">
    <source>
        <dbReference type="ARBA" id="ARBA00037300"/>
    </source>
</evidence>
<evidence type="ECO:0000256" key="1">
    <source>
        <dbReference type="ARBA" id="ARBA00004604"/>
    </source>
</evidence>
<reference evidence="10" key="1">
    <citation type="submission" date="2021-12" db="EMBL/GenBank/DDBJ databases">
        <authorList>
            <person name="King R."/>
        </authorList>
    </citation>
    <scope>NUCLEOTIDE SEQUENCE</scope>
</reference>
<feature type="domain" description="UTP23 sensor motif region" evidence="9">
    <location>
        <begin position="188"/>
        <end position="207"/>
    </location>
</feature>
<dbReference type="InterPro" id="IPR057776">
    <property type="entry name" value="UTP23_sensor"/>
</dbReference>